<feature type="compositionally biased region" description="Gly residues" evidence="2">
    <location>
        <begin position="370"/>
        <end position="386"/>
    </location>
</feature>
<dbReference type="RefSeq" id="WP_387701472.1">
    <property type="nucleotide sequence ID" value="NZ_JBIAMX010000011.1"/>
</dbReference>
<dbReference type="CDD" id="cd06974">
    <property type="entry name" value="TerD_like"/>
    <property type="match status" value="2"/>
</dbReference>
<feature type="compositionally biased region" description="Gly residues" evidence="2">
    <location>
        <begin position="327"/>
        <end position="339"/>
    </location>
</feature>
<feature type="compositionally biased region" description="Low complexity" evidence="2">
    <location>
        <begin position="209"/>
        <end position="224"/>
    </location>
</feature>
<feature type="compositionally biased region" description="Gly residues" evidence="2">
    <location>
        <begin position="447"/>
        <end position="456"/>
    </location>
</feature>
<dbReference type="Gene3D" id="2.60.60.30">
    <property type="entry name" value="sav2460 like domains"/>
    <property type="match status" value="2"/>
</dbReference>
<feature type="region of interest" description="Disordered" evidence="2">
    <location>
        <begin position="203"/>
        <end position="500"/>
    </location>
</feature>
<proteinExistence type="inferred from homology"/>
<reference evidence="4 5" key="1">
    <citation type="submission" date="2024-10" db="EMBL/GenBank/DDBJ databases">
        <title>The Natural Products Discovery Center: Release of the First 8490 Sequenced Strains for Exploring Actinobacteria Biosynthetic Diversity.</title>
        <authorList>
            <person name="Kalkreuter E."/>
            <person name="Kautsar S.A."/>
            <person name="Yang D."/>
            <person name="Bader C.D."/>
            <person name="Teijaro C.N."/>
            <person name="Fluegel L."/>
            <person name="Davis C.M."/>
            <person name="Simpson J.R."/>
            <person name="Lauterbach L."/>
            <person name="Steele A.D."/>
            <person name="Gui C."/>
            <person name="Meng S."/>
            <person name="Li G."/>
            <person name="Viehrig K."/>
            <person name="Ye F."/>
            <person name="Su P."/>
            <person name="Kiefer A.F."/>
            <person name="Nichols A."/>
            <person name="Cepeda A.J."/>
            <person name="Yan W."/>
            <person name="Fan B."/>
            <person name="Jiang Y."/>
            <person name="Adhikari A."/>
            <person name="Zheng C.-J."/>
            <person name="Schuster L."/>
            <person name="Cowan T.M."/>
            <person name="Smanski M.J."/>
            <person name="Chevrette M.G."/>
            <person name="De Carvalho L.P.S."/>
            <person name="Shen B."/>
        </authorList>
    </citation>
    <scope>NUCLEOTIDE SEQUENCE [LARGE SCALE GENOMIC DNA]</scope>
    <source>
        <strain evidence="4 5">NPDC004045</strain>
    </source>
</reference>
<protein>
    <submittedName>
        <fullName evidence="4">TerD family protein</fullName>
    </submittedName>
</protein>
<evidence type="ECO:0000313" key="5">
    <source>
        <dbReference type="Proteomes" id="UP001601444"/>
    </source>
</evidence>
<evidence type="ECO:0000313" key="4">
    <source>
        <dbReference type="EMBL" id="MFF0544878.1"/>
    </source>
</evidence>
<dbReference type="PANTHER" id="PTHR32097:SF4">
    <property type="entry name" value="GENERAL STRESS PROTEIN 16U"/>
    <property type="match status" value="1"/>
</dbReference>
<dbReference type="Pfam" id="PF02342">
    <property type="entry name" value="TerD"/>
    <property type="match status" value="1"/>
</dbReference>
<organism evidence="4 5">
    <name type="scientific">Nocardia thailandica</name>
    <dbReference type="NCBI Taxonomy" id="257275"/>
    <lineage>
        <taxon>Bacteria</taxon>
        <taxon>Bacillati</taxon>
        <taxon>Actinomycetota</taxon>
        <taxon>Actinomycetes</taxon>
        <taxon>Mycobacteriales</taxon>
        <taxon>Nocardiaceae</taxon>
        <taxon>Nocardia</taxon>
    </lineage>
</organism>
<accession>A0ABW6PR50</accession>
<name>A0ABW6PR50_9NOCA</name>
<sequence>MIKGANVVVPAAAVRVELGWQAGAGVPDADASALLLSGGRVRSDDDFVFYNQPVHPAGAVRHEGKRQGPTVVDTLSVRLDRVEPQIETIVLAASADGGTFRAFPGLHIRVLDAGTGAELARFDSPGATTETAFVLGELYRRQGAWKFRAVGQGYDSGLAGLATDYGISVDDAPAGAAPSAAPHAAPAPGPASAVPAYPAAGQGVPAAHPGNPAPGVSAPAAGHGAPPGGFPGAGPSGDHFSRPGSGQGVSTGGFAGQGAGGFAGQQPGQGAPAGHHPGQGPDHGAPTGGFPGQGAPTGFPQPPGHGAPTGGFPNQGAPAAGLPGQSGYPGHGSPTGGFPGQAPGQGAPTGGFPGQGAPTGGFPGQQPGQGAPGGFPGQGVPSGGHPGQVPPGFPGQGAPADGFGGAPGYPPPSVGGDPTAYPPGGYPAAPGGFPPPAPGFAPNGGQQVAGGPGHVPGGHPRPGDAAVTQVASWNQPPGPNPPAPGKVSLTKESPSVSLRKHGATGGVMRVNLNWTSMAATGRLFGKLRGKNIDLDLCCFYELVNGAIGSVRALDRRFGALYEPPFIHLDQDDRTGASATGENLSINLDFTPLFRRILVFASIYEGAGDFRGVHATVTLHPVNSPPIEMFLDGCQDNSRDAVLAVIENVDGELVVRREGTFVRPPAGQPGAGVMEIARLYNWDFGFRRGEGK</sequence>
<evidence type="ECO:0000256" key="1">
    <source>
        <dbReference type="ARBA" id="ARBA00008775"/>
    </source>
</evidence>
<dbReference type="EMBL" id="JBIAMX010000011">
    <property type="protein sequence ID" value="MFF0544878.1"/>
    <property type="molecule type" value="Genomic_DNA"/>
</dbReference>
<dbReference type="InterPro" id="IPR003325">
    <property type="entry name" value="TerD"/>
</dbReference>
<evidence type="ECO:0000259" key="3">
    <source>
        <dbReference type="Pfam" id="PF02342"/>
    </source>
</evidence>
<feature type="domain" description="TerD" evidence="3">
    <location>
        <begin position="3"/>
        <end position="165"/>
    </location>
</feature>
<comment type="caution">
    <text evidence="4">The sequence shown here is derived from an EMBL/GenBank/DDBJ whole genome shotgun (WGS) entry which is preliminary data.</text>
</comment>
<gene>
    <name evidence="4" type="ORF">ACFYTF_18785</name>
</gene>
<feature type="compositionally biased region" description="Gly residues" evidence="2">
    <location>
        <begin position="347"/>
        <end position="363"/>
    </location>
</feature>
<dbReference type="PANTHER" id="PTHR32097">
    <property type="entry name" value="CAMP-BINDING PROTEIN 1-RELATED"/>
    <property type="match status" value="1"/>
</dbReference>
<dbReference type="InterPro" id="IPR051324">
    <property type="entry name" value="Stress/Tellurium_Resist"/>
</dbReference>
<evidence type="ECO:0000256" key="2">
    <source>
        <dbReference type="SAM" id="MobiDB-lite"/>
    </source>
</evidence>
<feature type="compositionally biased region" description="Gly residues" evidence="2">
    <location>
        <begin position="225"/>
        <end position="235"/>
    </location>
</feature>
<feature type="compositionally biased region" description="Low complexity" evidence="2">
    <location>
        <begin position="264"/>
        <end position="285"/>
    </location>
</feature>
<comment type="similarity">
    <text evidence="1">Belongs to the CAPAB/TerDEXZ family.</text>
</comment>
<feature type="compositionally biased region" description="Gly residues" evidence="2">
    <location>
        <begin position="245"/>
        <end position="263"/>
    </location>
</feature>
<dbReference type="Proteomes" id="UP001601444">
    <property type="component" value="Unassembled WGS sequence"/>
</dbReference>
<keyword evidence="5" id="KW-1185">Reference proteome</keyword>